<evidence type="ECO:0000259" key="18">
    <source>
        <dbReference type="PROSITE" id="PS50846"/>
    </source>
</evidence>
<dbReference type="FunFam" id="2.70.150.10:FF:000002">
    <property type="entry name" value="Copper-transporting ATPase 1, putative"/>
    <property type="match status" value="1"/>
</dbReference>
<dbReference type="RefSeq" id="WP_132849611.1">
    <property type="nucleotide sequence ID" value="NZ_CP058648.1"/>
</dbReference>
<dbReference type="SFLD" id="SFLDF00027">
    <property type="entry name" value="p-type_atpase"/>
    <property type="match status" value="1"/>
</dbReference>
<dbReference type="GO" id="GO:0016463">
    <property type="term" value="F:P-type zinc transporter activity"/>
    <property type="evidence" value="ECO:0007669"/>
    <property type="project" value="UniProtKB-EC"/>
</dbReference>
<dbReference type="Gene3D" id="3.40.1110.10">
    <property type="entry name" value="Calcium-transporting ATPase, cytoplasmic domain N"/>
    <property type="match status" value="1"/>
</dbReference>
<evidence type="ECO:0000256" key="11">
    <source>
        <dbReference type="ARBA" id="ARBA00022842"/>
    </source>
</evidence>
<dbReference type="NCBIfam" id="TIGR01512">
    <property type="entry name" value="ATPase-IB2_Cd"/>
    <property type="match status" value="1"/>
</dbReference>
<dbReference type="InterPro" id="IPR006121">
    <property type="entry name" value="HMA_dom"/>
</dbReference>
<dbReference type="Gene3D" id="3.30.70.100">
    <property type="match status" value="3"/>
</dbReference>
<evidence type="ECO:0000256" key="15">
    <source>
        <dbReference type="ARBA" id="ARBA00047308"/>
    </source>
</evidence>
<dbReference type="Pfam" id="PF00702">
    <property type="entry name" value="Hydrolase"/>
    <property type="match status" value="1"/>
</dbReference>
<proteinExistence type="inferred from homology"/>
<dbReference type="Pfam" id="PF00122">
    <property type="entry name" value="E1-E2_ATPase"/>
    <property type="match status" value="1"/>
</dbReference>
<dbReference type="NCBIfam" id="TIGR01494">
    <property type="entry name" value="ATPase_P-type"/>
    <property type="match status" value="1"/>
</dbReference>
<dbReference type="PRINTS" id="PR00119">
    <property type="entry name" value="CATATPASE"/>
</dbReference>
<keyword evidence="10 17" id="KW-0067">ATP-binding</keyword>
<dbReference type="CDD" id="cd00371">
    <property type="entry name" value="HMA"/>
    <property type="match status" value="3"/>
</dbReference>
<dbReference type="InterPro" id="IPR027256">
    <property type="entry name" value="P-typ_ATPase_IB"/>
</dbReference>
<keyword evidence="13 17" id="KW-1133">Transmembrane helix</keyword>
<name>A0A4R2T5E3_9FIRM</name>
<keyword evidence="3 17" id="KW-1003">Cell membrane</keyword>
<evidence type="ECO:0000256" key="4">
    <source>
        <dbReference type="ARBA" id="ARBA00022539"/>
    </source>
</evidence>
<dbReference type="EMBL" id="SLYC01000054">
    <property type="protein sequence ID" value="TCP96054.1"/>
    <property type="molecule type" value="Genomic_DNA"/>
</dbReference>
<keyword evidence="14 17" id="KW-0472">Membrane</keyword>
<dbReference type="InterPro" id="IPR008250">
    <property type="entry name" value="ATPase_P-typ_transduc_dom_A_sf"/>
</dbReference>
<evidence type="ECO:0000256" key="13">
    <source>
        <dbReference type="ARBA" id="ARBA00022989"/>
    </source>
</evidence>
<dbReference type="InterPro" id="IPR044492">
    <property type="entry name" value="P_typ_ATPase_HD_dom"/>
</dbReference>
<evidence type="ECO:0000256" key="2">
    <source>
        <dbReference type="ARBA" id="ARBA00006024"/>
    </source>
</evidence>
<feature type="transmembrane region" description="Helical" evidence="17">
    <location>
        <begin position="260"/>
        <end position="278"/>
    </location>
</feature>
<dbReference type="PANTHER" id="PTHR48085">
    <property type="entry name" value="CADMIUM/ZINC-TRANSPORTING ATPASE HMA2-RELATED"/>
    <property type="match status" value="1"/>
</dbReference>
<feature type="transmembrane region" description="Helical" evidence="17">
    <location>
        <begin position="484"/>
        <end position="504"/>
    </location>
</feature>
<dbReference type="GO" id="GO:0008551">
    <property type="term" value="F:P-type cadmium transporter activity"/>
    <property type="evidence" value="ECO:0007669"/>
    <property type="project" value="UniProtKB-EC"/>
</dbReference>
<keyword evidence="7 17" id="KW-0479">Metal-binding</keyword>
<dbReference type="SFLD" id="SFLDS00003">
    <property type="entry name" value="Haloacid_Dehalogenase"/>
    <property type="match status" value="1"/>
</dbReference>
<comment type="subcellular location">
    <subcellularLocation>
        <location evidence="1">Cell membrane</location>
        <topology evidence="1">Multi-pass membrane protein</topology>
    </subcellularLocation>
</comment>
<feature type="domain" description="HMA" evidence="18">
    <location>
        <begin position="164"/>
        <end position="233"/>
    </location>
</feature>
<dbReference type="OrthoDB" id="9760364at2"/>
<keyword evidence="11" id="KW-0460">Magnesium</keyword>
<evidence type="ECO:0000256" key="12">
    <source>
        <dbReference type="ARBA" id="ARBA00022967"/>
    </source>
</evidence>
<dbReference type="InterPro" id="IPR001757">
    <property type="entry name" value="P_typ_ATPase"/>
</dbReference>
<comment type="caution">
    <text evidence="19">The sequence shown here is derived from an EMBL/GenBank/DDBJ whole genome shotgun (WGS) entry which is preliminary data.</text>
</comment>
<protein>
    <submittedName>
        <fullName evidence="19">Cd2+/Zn2+-exporting ATPase</fullName>
    </submittedName>
</protein>
<dbReference type="SUPFAM" id="SSF56784">
    <property type="entry name" value="HAD-like"/>
    <property type="match status" value="1"/>
</dbReference>
<dbReference type="InterPro" id="IPR051014">
    <property type="entry name" value="Cation_Transport_ATPase_IB"/>
</dbReference>
<feature type="transmembrane region" description="Helical" evidence="17">
    <location>
        <begin position="817"/>
        <end position="839"/>
    </location>
</feature>
<dbReference type="CDD" id="cd07548">
    <property type="entry name" value="P-type_ATPase-Cd_Zn_Co_like"/>
    <property type="match status" value="1"/>
</dbReference>
<keyword evidence="4" id="KW-0104">Cadmium</keyword>
<evidence type="ECO:0000256" key="16">
    <source>
        <dbReference type="ARBA" id="ARBA00049338"/>
    </source>
</evidence>
<dbReference type="InterPro" id="IPR023299">
    <property type="entry name" value="ATPase_P-typ_cyto_dom_N"/>
</dbReference>
<sequence length="869" mass="94859">MLSIVSKELILEGLDCANCSSKIEHEANQIEGVSAYVNFMTKTLTLEIENEQNIDNILVKITDIVNKHEPHVIVREKMINKGIKKSFLLVGLGCANCAIKMESQIRNLSGVRNANVDFVSSKLIIEASSRYDLKRIVDEATVIVNKIEPGVRVVDEEKKNREKNTIVYVLKGLGCANCILKIEAEVMKLEGVEIASGDFVSRKLTIETNNVANFRKLNEEIKSIVERIEPGVKVVCESDTLVENTNYSEIISDHSSKNELIRLGIGGALFAFGLALNLSEVARLTVFLISYFIVGGEILFRAVKNITKGQVFDENFLMSIATIGAFLIGEYPEGVAVMLFYKVGEYFQDLAVNRSRKSISNLMDIRPDFANLKAVDGIRKVSPEEVSIGDIIIVKPGEKIPLDGIVIEGTSMLDTSALTGESVPREVMKDDDVLSGFINKNGVLTIEVTKEFQESTVSKILDLVQNASNRKAPTENFITKFARYYTPVVVVVAAVLGILPPLIHEGAKFSDWVYRSLVFLVISCPCALVVSIPLGFFGGIGGASKSGILIKGSNYLEALNNVDTVIFDKTGTLTKGVFNVVEIKPQIKYTNEGILEYAAYAESYSNHPIATSILKAYGKVVDKNKIESYEEVPGHGTKVRIDGTDILVGNAKLMDRENIAYDKVESVGTIVYVSTNREYCGYIVIADEVKEDSESAISSLKSIGVKKTVMLTGDSKTVGEKVGKQLGLDDVYSELLPIDKVEKLELLELQKSPRGKLVFVGDGINDAPVLARADIGIAMGGLGSDAAIEAADIVIMTDEPSKIVTAIKIAKRTRKIVWQNIILAMGIKFIFLALGALGVASLWEAVFADVGVAVIAVLNAMRVMNIEKI</sequence>
<keyword evidence="9" id="KW-0862">Zinc</keyword>
<dbReference type="SFLD" id="SFLDG00002">
    <property type="entry name" value="C1.7:_P-type_atpase_like"/>
    <property type="match status" value="1"/>
</dbReference>
<keyword evidence="5" id="KW-0597">Phosphoprotein</keyword>
<feature type="transmembrane region" description="Helical" evidence="17">
    <location>
        <begin position="516"/>
        <end position="537"/>
    </location>
</feature>
<dbReference type="PANTHER" id="PTHR48085:SF5">
    <property type="entry name" value="CADMIUM_ZINC-TRANSPORTING ATPASE HMA4-RELATED"/>
    <property type="match status" value="1"/>
</dbReference>
<evidence type="ECO:0000256" key="8">
    <source>
        <dbReference type="ARBA" id="ARBA00022741"/>
    </source>
</evidence>
<feature type="transmembrane region" description="Helical" evidence="17">
    <location>
        <begin position="284"/>
        <end position="303"/>
    </location>
</feature>
<evidence type="ECO:0000313" key="19">
    <source>
        <dbReference type="EMBL" id="TCP96054.1"/>
    </source>
</evidence>
<dbReference type="SUPFAM" id="SSF81665">
    <property type="entry name" value="Calcium ATPase, transmembrane domain M"/>
    <property type="match status" value="1"/>
</dbReference>
<reference evidence="19 20" key="1">
    <citation type="submission" date="2019-03" db="EMBL/GenBank/DDBJ databases">
        <title>Genomic Encyclopedia of Type Strains, Phase IV (KMG-IV): sequencing the most valuable type-strain genomes for metagenomic binning, comparative biology and taxonomic classification.</title>
        <authorList>
            <person name="Goeker M."/>
        </authorList>
    </citation>
    <scope>NUCLEOTIDE SEQUENCE [LARGE SCALE GENOMIC DNA]</scope>
    <source>
        <strain evidence="19 20">DSM 100013</strain>
    </source>
</reference>
<evidence type="ECO:0000256" key="14">
    <source>
        <dbReference type="ARBA" id="ARBA00023136"/>
    </source>
</evidence>
<evidence type="ECO:0000256" key="6">
    <source>
        <dbReference type="ARBA" id="ARBA00022692"/>
    </source>
</evidence>
<evidence type="ECO:0000256" key="9">
    <source>
        <dbReference type="ARBA" id="ARBA00022833"/>
    </source>
</evidence>
<dbReference type="GO" id="GO:0005886">
    <property type="term" value="C:plasma membrane"/>
    <property type="evidence" value="ECO:0007669"/>
    <property type="project" value="UniProtKB-SubCell"/>
</dbReference>
<dbReference type="SUPFAM" id="SSF81653">
    <property type="entry name" value="Calcium ATPase, transduction domain A"/>
    <property type="match status" value="1"/>
</dbReference>
<dbReference type="PROSITE" id="PS50846">
    <property type="entry name" value="HMA_2"/>
    <property type="match status" value="3"/>
</dbReference>
<organism evidence="19 20">
    <name type="scientific">Serpentinicella alkaliphila</name>
    <dbReference type="NCBI Taxonomy" id="1734049"/>
    <lineage>
        <taxon>Bacteria</taxon>
        <taxon>Bacillati</taxon>
        <taxon>Bacillota</taxon>
        <taxon>Clostridia</taxon>
        <taxon>Peptostreptococcales</taxon>
        <taxon>Natronincolaceae</taxon>
        <taxon>Serpentinicella</taxon>
    </lineage>
</organism>
<dbReference type="PRINTS" id="PR00941">
    <property type="entry name" value="CDATPASE"/>
</dbReference>
<feature type="domain" description="HMA" evidence="18">
    <location>
        <begin position="5"/>
        <end position="73"/>
    </location>
</feature>
<feature type="transmembrane region" description="Helical" evidence="17">
    <location>
        <begin position="845"/>
        <end position="864"/>
    </location>
</feature>
<feature type="domain" description="HMA" evidence="18">
    <location>
        <begin position="83"/>
        <end position="145"/>
    </location>
</feature>
<dbReference type="InterPro" id="IPR023298">
    <property type="entry name" value="ATPase_P-typ_TM_dom_sf"/>
</dbReference>
<dbReference type="InterPro" id="IPR059000">
    <property type="entry name" value="ATPase_P-type_domA"/>
</dbReference>
<dbReference type="Pfam" id="PF00403">
    <property type="entry name" value="HMA"/>
    <property type="match status" value="3"/>
</dbReference>
<dbReference type="Gene3D" id="3.40.50.1000">
    <property type="entry name" value="HAD superfamily/HAD-like"/>
    <property type="match status" value="1"/>
</dbReference>
<dbReference type="InterPro" id="IPR036163">
    <property type="entry name" value="HMA_dom_sf"/>
</dbReference>
<dbReference type="GO" id="GO:0016887">
    <property type="term" value="F:ATP hydrolysis activity"/>
    <property type="evidence" value="ECO:0007669"/>
    <property type="project" value="InterPro"/>
</dbReference>
<keyword evidence="20" id="KW-1185">Reference proteome</keyword>
<evidence type="ECO:0000256" key="17">
    <source>
        <dbReference type="RuleBase" id="RU362081"/>
    </source>
</evidence>
<evidence type="ECO:0000256" key="1">
    <source>
        <dbReference type="ARBA" id="ARBA00004651"/>
    </source>
</evidence>
<dbReference type="InterPro" id="IPR018303">
    <property type="entry name" value="ATPase_P-typ_P_site"/>
</dbReference>
<dbReference type="FunFam" id="3.40.1110.10:FF:000066">
    <property type="entry name" value="Cadmium-translocating P-type ATPase"/>
    <property type="match status" value="1"/>
</dbReference>
<evidence type="ECO:0000313" key="20">
    <source>
        <dbReference type="Proteomes" id="UP000295504"/>
    </source>
</evidence>
<accession>A0A4R2T5E3</accession>
<dbReference type="SUPFAM" id="SSF55008">
    <property type="entry name" value="HMA, heavy metal-associated domain"/>
    <property type="match status" value="3"/>
</dbReference>
<dbReference type="GO" id="GO:0005524">
    <property type="term" value="F:ATP binding"/>
    <property type="evidence" value="ECO:0007669"/>
    <property type="project" value="UniProtKB-UniRule"/>
</dbReference>
<comment type="similarity">
    <text evidence="2 17">Belongs to the cation transport ATPase (P-type) (TC 3.A.3) family. Type IB subfamily.</text>
</comment>
<comment type="catalytic activity">
    <reaction evidence="16">
        <text>Cd(2+)(in) + ATP + H2O = Cd(2+)(out) + ADP + phosphate + H(+)</text>
        <dbReference type="Rhea" id="RHEA:12132"/>
        <dbReference type="ChEBI" id="CHEBI:15377"/>
        <dbReference type="ChEBI" id="CHEBI:15378"/>
        <dbReference type="ChEBI" id="CHEBI:30616"/>
        <dbReference type="ChEBI" id="CHEBI:43474"/>
        <dbReference type="ChEBI" id="CHEBI:48775"/>
        <dbReference type="ChEBI" id="CHEBI:456216"/>
        <dbReference type="EC" id="7.2.2.21"/>
    </reaction>
</comment>
<evidence type="ECO:0000256" key="5">
    <source>
        <dbReference type="ARBA" id="ARBA00022553"/>
    </source>
</evidence>
<dbReference type="NCBIfam" id="TIGR01525">
    <property type="entry name" value="ATPase-IB_hvy"/>
    <property type="match status" value="1"/>
</dbReference>
<keyword evidence="6 17" id="KW-0812">Transmembrane</keyword>
<dbReference type="PROSITE" id="PS00154">
    <property type="entry name" value="ATPASE_E1_E2"/>
    <property type="match status" value="1"/>
</dbReference>
<dbReference type="Proteomes" id="UP000295504">
    <property type="component" value="Unassembled WGS sequence"/>
</dbReference>
<dbReference type="InterPro" id="IPR023214">
    <property type="entry name" value="HAD_sf"/>
</dbReference>
<keyword evidence="12" id="KW-1278">Translocase</keyword>
<dbReference type="InterPro" id="IPR036412">
    <property type="entry name" value="HAD-like_sf"/>
</dbReference>
<gene>
    <name evidence="19" type="ORF">EDD79_10542</name>
</gene>
<evidence type="ECO:0000256" key="3">
    <source>
        <dbReference type="ARBA" id="ARBA00022475"/>
    </source>
</evidence>
<dbReference type="GO" id="GO:0046872">
    <property type="term" value="F:metal ion binding"/>
    <property type="evidence" value="ECO:0007669"/>
    <property type="project" value="UniProtKB-KW"/>
</dbReference>
<evidence type="ECO:0000256" key="10">
    <source>
        <dbReference type="ARBA" id="ARBA00022840"/>
    </source>
</evidence>
<evidence type="ECO:0000256" key="7">
    <source>
        <dbReference type="ARBA" id="ARBA00022723"/>
    </source>
</evidence>
<keyword evidence="8 17" id="KW-0547">Nucleotide-binding</keyword>
<dbReference type="AlphaFoldDB" id="A0A4R2T5E3"/>
<dbReference type="Gene3D" id="2.70.150.10">
    <property type="entry name" value="Calcium-transporting ATPase, cytoplasmic transduction domain A"/>
    <property type="match status" value="1"/>
</dbReference>
<comment type="catalytic activity">
    <reaction evidence="15">
        <text>Zn(2+)(in) + ATP + H2O = Zn(2+)(out) + ADP + phosphate + H(+)</text>
        <dbReference type="Rhea" id="RHEA:20621"/>
        <dbReference type="ChEBI" id="CHEBI:15377"/>
        <dbReference type="ChEBI" id="CHEBI:15378"/>
        <dbReference type="ChEBI" id="CHEBI:29105"/>
        <dbReference type="ChEBI" id="CHEBI:30616"/>
        <dbReference type="ChEBI" id="CHEBI:43474"/>
        <dbReference type="ChEBI" id="CHEBI:456216"/>
        <dbReference type="EC" id="7.2.2.12"/>
    </reaction>
</comment>